<protein>
    <submittedName>
        <fullName evidence="1">Uncharacterized protein</fullName>
    </submittedName>
</protein>
<organism evidence="1 2">
    <name type="scientific">Candidatus Epulonipiscium fishelsonii</name>
    <dbReference type="NCBI Taxonomy" id="77094"/>
    <lineage>
        <taxon>Bacteria</taxon>
        <taxon>Bacillati</taxon>
        <taxon>Bacillota</taxon>
        <taxon>Clostridia</taxon>
        <taxon>Lachnospirales</taxon>
        <taxon>Lachnospiraceae</taxon>
        <taxon>Candidatus Epulonipiscium</taxon>
    </lineage>
</organism>
<proteinExistence type="predicted"/>
<evidence type="ECO:0000313" key="2">
    <source>
        <dbReference type="Proteomes" id="UP000188637"/>
    </source>
</evidence>
<accession>A0ACC8XHS8</accession>
<sequence>MSLKECIKGAFQQLLGSKLRTFLTMLGMFIGIGSVIMVLSVGDGVTAMVNDTFSDIGKGTVMIELKDTRYEYLITKEDIEAIEEMKEVDTAVAYDTTVEWPRNYKDEERMLQILGVPYNYDAIQHIEIVAGRMTTKAEDRAKAKVVVLSDKYGPVMFGHSDAETILGKTIEISVNGYTDSFEVIGLVESVDFPGMPEEHIPLFAYMPYTAMTQLVGNKSEKTYLAGVKVNDAYDPNEIAYQIGRFLDKRHRTDGNYNATAAVQIIDQINSVLDMLTLFISFVAGISLLVGGIGIMNIMLVTVKERTREIGIRKAIGATNGEILTQFLVEAIILTWLGGLIGLLFGYSGGLLVGALMDMTVTLTPIMIIFSVGTSSFIGITFGVYPAYQASKLDPIEALRYE</sequence>
<evidence type="ECO:0000313" key="1">
    <source>
        <dbReference type="EMBL" id="ONI44326.1"/>
    </source>
</evidence>
<dbReference type="EMBL" id="LJHD01000112">
    <property type="protein sequence ID" value="ONI44326.1"/>
    <property type="molecule type" value="Genomic_DNA"/>
</dbReference>
<reference evidence="1" key="1">
    <citation type="submission" date="2016-08" db="EMBL/GenBank/DDBJ databases">
        <authorList>
            <person name="Ngugi D.K."/>
            <person name="Miyake S."/>
            <person name="Stingl U."/>
        </authorList>
    </citation>
    <scope>NUCLEOTIDE SEQUENCE</scope>
    <source>
        <strain evidence="1">SCG-D08WGA-EpuloA1</strain>
    </source>
</reference>
<keyword evidence="2" id="KW-1185">Reference proteome</keyword>
<gene>
    <name evidence="1" type="ORF">AN640_00195</name>
</gene>
<dbReference type="Proteomes" id="UP000188637">
    <property type="component" value="Unassembled WGS sequence"/>
</dbReference>
<name>A0ACC8XHS8_9FIRM</name>
<comment type="caution">
    <text evidence="1">The sequence shown here is derived from an EMBL/GenBank/DDBJ whole genome shotgun (WGS) entry which is preliminary data.</text>
</comment>